<comment type="caution">
    <text evidence="10">The sequence shown here is derived from an EMBL/GenBank/DDBJ whole genome shotgun (WGS) entry which is preliminary data.</text>
</comment>
<dbReference type="CDD" id="cd03225">
    <property type="entry name" value="ABC_cobalt_CbiO_domain1"/>
    <property type="match status" value="1"/>
</dbReference>
<evidence type="ECO:0000313" key="10">
    <source>
        <dbReference type="EMBL" id="TMI81155.1"/>
    </source>
</evidence>
<evidence type="ECO:0000259" key="9">
    <source>
        <dbReference type="PROSITE" id="PS50893"/>
    </source>
</evidence>
<evidence type="ECO:0000256" key="2">
    <source>
        <dbReference type="ARBA" id="ARBA00005417"/>
    </source>
</evidence>
<evidence type="ECO:0000256" key="7">
    <source>
        <dbReference type="ARBA" id="ARBA00022967"/>
    </source>
</evidence>
<dbReference type="InterPro" id="IPR050095">
    <property type="entry name" value="ECF_ABC_transporter_ATP-bd"/>
</dbReference>
<evidence type="ECO:0000256" key="8">
    <source>
        <dbReference type="ARBA" id="ARBA00023136"/>
    </source>
</evidence>
<sequence length="273" mass="29175">MITVRDVHFVYPAGGGVGTPALAGLDLDIAPGECLAIIGGNGSGKSTLAKHLNALLLPTAGEVRVDGRDPEGAWLARQRVGMVFEHPDNQIVAAIVEEDVAFGCENLGLPSAEIRARVDRALRVVGLEQLRRHPPHQLSGGQKQRVAIAGVLAMRPRCLVLDEATSMLDPLGQQEVMEIAFRLCRDESLALVLITHAMEEAARADRIVVLAQGRIVLQGSPAEVFAREDELRRLRLEPPELVRLGRALARDGVAVPPGALTIDPLVEALIAGP</sequence>
<dbReference type="GO" id="GO:0042626">
    <property type="term" value="F:ATPase-coupled transmembrane transporter activity"/>
    <property type="evidence" value="ECO:0007669"/>
    <property type="project" value="TreeGrafter"/>
</dbReference>
<keyword evidence="5" id="KW-0547">Nucleotide-binding</keyword>
<keyword evidence="6" id="KW-0067">ATP-binding</keyword>
<proteinExistence type="inferred from homology"/>
<dbReference type="PROSITE" id="PS00211">
    <property type="entry name" value="ABC_TRANSPORTER_1"/>
    <property type="match status" value="1"/>
</dbReference>
<dbReference type="AlphaFoldDB" id="A0A537JCB1"/>
<evidence type="ECO:0000313" key="11">
    <source>
        <dbReference type="Proteomes" id="UP000320048"/>
    </source>
</evidence>
<accession>A0A537JCB1</accession>
<gene>
    <name evidence="10" type="ORF">E6H04_07420</name>
</gene>
<dbReference type="NCBIfam" id="TIGR04520">
    <property type="entry name" value="ECF_ATPase_1"/>
    <property type="match status" value="1"/>
</dbReference>
<dbReference type="Proteomes" id="UP000320048">
    <property type="component" value="Unassembled WGS sequence"/>
</dbReference>
<comment type="subcellular location">
    <subcellularLocation>
        <location evidence="1">Cell membrane</location>
    </subcellularLocation>
</comment>
<dbReference type="FunFam" id="3.40.50.300:FF:000224">
    <property type="entry name" value="Energy-coupling factor transporter ATP-binding protein EcfA"/>
    <property type="match status" value="1"/>
</dbReference>
<keyword evidence="3" id="KW-0813">Transport</keyword>
<evidence type="ECO:0000256" key="3">
    <source>
        <dbReference type="ARBA" id="ARBA00022448"/>
    </source>
</evidence>
<dbReference type="SUPFAM" id="SSF52540">
    <property type="entry name" value="P-loop containing nucleoside triphosphate hydrolases"/>
    <property type="match status" value="1"/>
</dbReference>
<dbReference type="PROSITE" id="PS50893">
    <property type="entry name" value="ABC_TRANSPORTER_2"/>
    <property type="match status" value="1"/>
</dbReference>
<dbReference type="InterPro" id="IPR015856">
    <property type="entry name" value="ABC_transpr_CbiO/EcfA_su"/>
</dbReference>
<dbReference type="Gene3D" id="3.40.50.300">
    <property type="entry name" value="P-loop containing nucleotide triphosphate hydrolases"/>
    <property type="match status" value="1"/>
</dbReference>
<dbReference type="GO" id="GO:0005524">
    <property type="term" value="F:ATP binding"/>
    <property type="evidence" value="ECO:0007669"/>
    <property type="project" value="UniProtKB-KW"/>
</dbReference>
<dbReference type="InterPro" id="IPR017871">
    <property type="entry name" value="ABC_transporter-like_CS"/>
</dbReference>
<organism evidence="10 11">
    <name type="scientific">Candidatus Segetimicrobium genomatis</name>
    <dbReference type="NCBI Taxonomy" id="2569760"/>
    <lineage>
        <taxon>Bacteria</taxon>
        <taxon>Bacillati</taxon>
        <taxon>Candidatus Sysuimicrobiota</taxon>
        <taxon>Candidatus Sysuimicrobiia</taxon>
        <taxon>Candidatus Sysuimicrobiales</taxon>
        <taxon>Candidatus Segetimicrobiaceae</taxon>
        <taxon>Candidatus Segetimicrobium</taxon>
    </lineage>
</organism>
<evidence type="ECO:0000256" key="4">
    <source>
        <dbReference type="ARBA" id="ARBA00022475"/>
    </source>
</evidence>
<dbReference type="GO" id="GO:0016887">
    <property type="term" value="F:ATP hydrolysis activity"/>
    <property type="evidence" value="ECO:0007669"/>
    <property type="project" value="InterPro"/>
</dbReference>
<evidence type="ECO:0000256" key="6">
    <source>
        <dbReference type="ARBA" id="ARBA00022840"/>
    </source>
</evidence>
<dbReference type="InterPro" id="IPR030947">
    <property type="entry name" value="EcfA_1"/>
</dbReference>
<name>A0A537JCB1_9BACT</name>
<dbReference type="InterPro" id="IPR003439">
    <property type="entry name" value="ABC_transporter-like_ATP-bd"/>
</dbReference>
<dbReference type="GO" id="GO:0043190">
    <property type="term" value="C:ATP-binding cassette (ABC) transporter complex"/>
    <property type="evidence" value="ECO:0007669"/>
    <property type="project" value="TreeGrafter"/>
</dbReference>
<reference evidence="10 11" key="1">
    <citation type="journal article" date="2019" name="Nat. Microbiol.">
        <title>Mediterranean grassland soil C-N compound turnover is dependent on rainfall and depth, and is mediated by genomically divergent microorganisms.</title>
        <authorList>
            <person name="Diamond S."/>
            <person name="Andeer P.F."/>
            <person name="Li Z."/>
            <person name="Crits-Christoph A."/>
            <person name="Burstein D."/>
            <person name="Anantharaman K."/>
            <person name="Lane K.R."/>
            <person name="Thomas B.C."/>
            <person name="Pan C."/>
            <person name="Northen T.R."/>
            <person name="Banfield J.F."/>
        </authorList>
    </citation>
    <scope>NUCLEOTIDE SEQUENCE [LARGE SCALE GENOMIC DNA]</scope>
    <source>
        <strain evidence="10">NP_7</strain>
    </source>
</reference>
<evidence type="ECO:0000256" key="5">
    <source>
        <dbReference type="ARBA" id="ARBA00022741"/>
    </source>
</evidence>
<keyword evidence="8" id="KW-0472">Membrane</keyword>
<keyword evidence="7" id="KW-1278">Translocase</keyword>
<dbReference type="InterPro" id="IPR003593">
    <property type="entry name" value="AAA+_ATPase"/>
</dbReference>
<dbReference type="InterPro" id="IPR027417">
    <property type="entry name" value="P-loop_NTPase"/>
</dbReference>
<dbReference type="SMART" id="SM00382">
    <property type="entry name" value="AAA"/>
    <property type="match status" value="1"/>
</dbReference>
<dbReference type="EMBL" id="VBAO01000182">
    <property type="protein sequence ID" value="TMI81155.1"/>
    <property type="molecule type" value="Genomic_DNA"/>
</dbReference>
<keyword evidence="4" id="KW-1003">Cell membrane</keyword>
<dbReference type="Pfam" id="PF00005">
    <property type="entry name" value="ABC_tran"/>
    <property type="match status" value="1"/>
</dbReference>
<feature type="domain" description="ABC transporter" evidence="9">
    <location>
        <begin position="2"/>
        <end position="237"/>
    </location>
</feature>
<dbReference type="PANTHER" id="PTHR43553">
    <property type="entry name" value="HEAVY METAL TRANSPORTER"/>
    <property type="match status" value="1"/>
</dbReference>
<evidence type="ECO:0000256" key="1">
    <source>
        <dbReference type="ARBA" id="ARBA00004236"/>
    </source>
</evidence>
<comment type="similarity">
    <text evidence="2">Belongs to the ABC transporter superfamily.</text>
</comment>
<protein>
    <submittedName>
        <fullName evidence="10">Energy-coupling factor transporter ATPase</fullName>
    </submittedName>
</protein>
<dbReference type="PANTHER" id="PTHR43553:SF24">
    <property type="entry name" value="ENERGY-COUPLING FACTOR TRANSPORTER ATP-BINDING PROTEIN ECFA1"/>
    <property type="match status" value="1"/>
</dbReference>